<dbReference type="Gene3D" id="2.30.170.20">
    <property type="entry name" value="Ribosomal protein L24e"/>
    <property type="match status" value="1"/>
</dbReference>
<evidence type="ECO:0000256" key="4">
    <source>
        <dbReference type="ARBA" id="ARBA00040612"/>
    </source>
</evidence>
<dbReference type="Pfam" id="PF01246">
    <property type="entry name" value="Ribosomal_L24e"/>
    <property type="match status" value="1"/>
</dbReference>
<reference evidence="8 9" key="1">
    <citation type="journal article" date="2013" name="Nature">
        <title>Insights into bilaterian evolution from three spiralian genomes.</title>
        <authorList>
            <person name="Simakov O."/>
            <person name="Marletaz F."/>
            <person name="Cho S.J."/>
            <person name="Edsinger-Gonzales E."/>
            <person name="Havlak P."/>
            <person name="Hellsten U."/>
            <person name="Kuo D.H."/>
            <person name="Larsson T."/>
            <person name="Lv J."/>
            <person name="Arendt D."/>
            <person name="Savage R."/>
            <person name="Osoegawa K."/>
            <person name="de Jong P."/>
            <person name="Grimwood J."/>
            <person name="Chapman J.A."/>
            <person name="Shapiro H."/>
            <person name="Aerts A."/>
            <person name="Otillar R.P."/>
            <person name="Terry A.Y."/>
            <person name="Boore J.L."/>
            <person name="Grigoriev I.V."/>
            <person name="Lindberg D.R."/>
            <person name="Seaver E.C."/>
            <person name="Weisblat D.A."/>
            <person name="Putnam N.H."/>
            <person name="Rokhsar D.S."/>
        </authorList>
    </citation>
    <scope>NUCLEOTIDE SEQUENCE [LARGE SCALE GENOMIC DNA]</scope>
</reference>
<dbReference type="Proteomes" id="UP000030746">
    <property type="component" value="Unassembled WGS sequence"/>
</dbReference>
<keyword evidence="3" id="KW-0687">Ribonucleoprotein</keyword>
<dbReference type="PANTHER" id="PTHR10792">
    <property type="entry name" value="60S RIBOSOMAL PROTEIN L24"/>
    <property type="match status" value="1"/>
</dbReference>
<evidence type="ECO:0000256" key="2">
    <source>
        <dbReference type="ARBA" id="ARBA00022980"/>
    </source>
</evidence>
<evidence type="ECO:0000259" key="7">
    <source>
        <dbReference type="SMART" id="SM00746"/>
    </source>
</evidence>
<dbReference type="OrthoDB" id="1727108at2759"/>
<dbReference type="FunFam" id="2.30.170.20:FF:000002">
    <property type="entry name" value="60S ribosomal protein L24"/>
    <property type="match status" value="1"/>
</dbReference>
<evidence type="ECO:0000256" key="5">
    <source>
        <dbReference type="ARBA" id="ARBA00041213"/>
    </source>
</evidence>
<feature type="domain" description="TRASH" evidence="7">
    <location>
        <begin position="10"/>
        <end position="48"/>
    </location>
</feature>
<dbReference type="CDD" id="cd00472">
    <property type="entry name" value="Ribosomal_L24e_L24"/>
    <property type="match status" value="1"/>
</dbReference>
<keyword evidence="2" id="KW-0689">Ribosomal protein</keyword>
<dbReference type="GO" id="GO:0022625">
    <property type="term" value="C:cytosolic large ribosomal subunit"/>
    <property type="evidence" value="ECO:0007669"/>
    <property type="project" value="TreeGrafter"/>
</dbReference>
<feature type="region of interest" description="Disordered" evidence="6">
    <location>
        <begin position="117"/>
        <end position="152"/>
    </location>
</feature>
<name>V4A7X6_LOTGI</name>
<proteinExistence type="inferred from homology"/>
<dbReference type="GO" id="GO:0002181">
    <property type="term" value="P:cytoplasmic translation"/>
    <property type="evidence" value="ECO:0007669"/>
    <property type="project" value="TreeGrafter"/>
</dbReference>
<dbReference type="RefSeq" id="XP_009060387.1">
    <property type="nucleotide sequence ID" value="XM_009062139.1"/>
</dbReference>
<comment type="similarity">
    <text evidence="1">Belongs to the eukaryotic ribosomal protein eL24 family.</text>
</comment>
<protein>
    <recommendedName>
        <fullName evidence="4">Large ribosomal subunit protein eL24</fullName>
    </recommendedName>
    <alternativeName>
        <fullName evidence="5">60S ribosomal protein L24</fullName>
    </alternativeName>
</protein>
<dbReference type="HOGENOM" id="CLU_106411_1_0_1"/>
<dbReference type="InterPro" id="IPR038630">
    <property type="entry name" value="L24e/L24_sf"/>
</dbReference>
<dbReference type="Gene3D" id="6.10.250.1270">
    <property type="match status" value="1"/>
</dbReference>
<dbReference type="InterPro" id="IPR000988">
    <property type="entry name" value="Ribosomal_eL24-rel_N"/>
</dbReference>
<keyword evidence="9" id="KW-1185">Reference proteome</keyword>
<dbReference type="GO" id="GO:0003729">
    <property type="term" value="F:mRNA binding"/>
    <property type="evidence" value="ECO:0007669"/>
    <property type="project" value="TreeGrafter"/>
</dbReference>
<dbReference type="InterPro" id="IPR056366">
    <property type="entry name" value="Ribosomal_eL24"/>
</dbReference>
<evidence type="ECO:0000313" key="8">
    <source>
        <dbReference type="EMBL" id="ESO89361.1"/>
    </source>
</evidence>
<dbReference type="InterPro" id="IPR011017">
    <property type="entry name" value="TRASH_dom"/>
</dbReference>
<dbReference type="KEGG" id="lgi:LOTGIDRAFT_106244"/>
<dbReference type="EMBL" id="KB202619">
    <property type="protein sequence ID" value="ESO89361.1"/>
    <property type="molecule type" value="Genomic_DNA"/>
</dbReference>
<evidence type="ECO:0000256" key="1">
    <source>
        <dbReference type="ARBA" id="ARBA00005647"/>
    </source>
</evidence>
<evidence type="ECO:0000256" key="3">
    <source>
        <dbReference type="ARBA" id="ARBA00023274"/>
    </source>
</evidence>
<gene>
    <name evidence="8" type="ORF">LOTGIDRAFT_106244</name>
</gene>
<dbReference type="CTD" id="20230081"/>
<dbReference type="STRING" id="225164.V4A7X6"/>
<dbReference type="PANTHER" id="PTHR10792:SF1">
    <property type="entry name" value="RIBOSOMAL PROTEIN L24"/>
    <property type="match status" value="1"/>
</dbReference>
<dbReference type="AlphaFoldDB" id="V4A7X6"/>
<dbReference type="SMART" id="SM00746">
    <property type="entry name" value="TRASH"/>
    <property type="match status" value="1"/>
</dbReference>
<dbReference type="GeneID" id="20230081"/>
<evidence type="ECO:0000256" key="6">
    <source>
        <dbReference type="SAM" id="MobiDB-lite"/>
    </source>
</evidence>
<dbReference type="SUPFAM" id="SSF57716">
    <property type="entry name" value="Glucocorticoid receptor-like (DNA-binding domain)"/>
    <property type="match status" value="1"/>
</dbReference>
<dbReference type="OMA" id="QVFRRMH"/>
<sequence length="152" mass="17073">MFFHFRIELCSYSGLKIYPGHGKRVVLKDGKTFNFLNSKCCASHFMKRNPREIRWTVLYRRKYKKGNLETITKKRNRKTVKHERGIAGATLSDILAKRNQPPEVRAAQREQAIRLAAGAKKKGAKAPPKGGKAGGKIQKSVAKSAPRVGGKR</sequence>
<organism evidence="8 9">
    <name type="scientific">Lottia gigantea</name>
    <name type="common">Giant owl limpet</name>
    <dbReference type="NCBI Taxonomy" id="225164"/>
    <lineage>
        <taxon>Eukaryota</taxon>
        <taxon>Metazoa</taxon>
        <taxon>Spiralia</taxon>
        <taxon>Lophotrochozoa</taxon>
        <taxon>Mollusca</taxon>
        <taxon>Gastropoda</taxon>
        <taxon>Patellogastropoda</taxon>
        <taxon>Lottioidea</taxon>
        <taxon>Lottiidae</taxon>
        <taxon>Lottia</taxon>
    </lineage>
</organism>
<evidence type="ECO:0000313" key="9">
    <source>
        <dbReference type="Proteomes" id="UP000030746"/>
    </source>
</evidence>
<dbReference type="GO" id="GO:0003735">
    <property type="term" value="F:structural constituent of ribosome"/>
    <property type="evidence" value="ECO:0007669"/>
    <property type="project" value="InterPro"/>
</dbReference>
<accession>V4A7X6</accession>